<dbReference type="EMBL" id="CP116968">
    <property type="protein sequence ID" value="WNM60260.1"/>
    <property type="molecule type" value="Genomic_DNA"/>
</dbReference>
<name>A0AA96GHH7_9BACT</name>
<protein>
    <submittedName>
        <fullName evidence="9">TolC family protein</fullName>
    </submittedName>
</protein>
<dbReference type="GO" id="GO:0015288">
    <property type="term" value="F:porin activity"/>
    <property type="evidence" value="ECO:0007669"/>
    <property type="project" value="TreeGrafter"/>
</dbReference>
<dbReference type="Proteomes" id="UP001302494">
    <property type="component" value="Chromosome"/>
</dbReference>
<dbReference type="PANTHER" id="PTHR30026:SF21">
    <property type="entry name" value="SLR1270 PROTEIN"/>
    <property type="match status" value="1"/>
</dbReference>
<evidence type="ECO:0000256" key="5">
    <source>
        <dbReference type="ARBA" id="ARBA00022692"/>
    </source>
</evidence>
<dbReference type="GO" id="GO:1990281">
    <property type="term" value="C:efflux pump complex"/>
    <property type="evidence" value="ECO:0007669"/>
    <property type="project" value="TreeGrafter"/>
</dbReference>
<keyword evidence="10" id="KW-1185">Reference proteome</keyword>
<dbReference type="GO" id="GO:0009279">
    <property type="term" value="C:cell outer membrane"/>
    <property type="evidence" value="ECO:0007669"/>
    <property type="project" value="UniProtKB-SubCell"/>
</dbReference>
<dbReference type="Gene3D" id="1.20.1600.10">
    <property type="entry name" value="Outer membrane efflux proteins (OEP)"/>
    <property type="match status" value="1"/>
</dbReference>
<dbReference type="KEGG" id="nneo:PQG83_10840"/>
<dbReference type="AlphaFoldDB" id="A0AA96GHH7"/>
<keyword evidence="3" id="KW-0813">Transport</keyword>
<keyword evidence="4" id="KW-1134">Transmembrane beta strand</keyword>
<organism evidence="9 10">
    <name type="scientific">Candidatus Nitrospira neomarina</name>
    <dbReference type="NCBI Taxonomy" id="3020899"/>
    <lineage>
        <taxon>Bacteria</taxon>
        <taxon>Pseudomonadati</taxon>
        <taxon>Nitrospirota</taxon>
        <taxon>Nitrospiria</taxon>
        <taxon>Nitrospirales</taxon>
        <taxon>Nitrospiraceae</taxon>
        <taxon>Nitrospira</taxon>
    </lineage>
</organism>
<dbReference type="InterPro" id="IPR003423">
    <property type="entry name" value="OMP_efflux"/>
</dbReference>
<keyword evidence="7" id="KW-0998">Cell outer membrane</keyword>
<evidence type="ECO:0000256" key="3">
    <source>
        <dbReference type="ARBA" id="ARBA00022448"/>
    </source>
</evidence>
<feature type="coiled-coil region" evidence="8">
    <location>
        <begin position="388"/>
        <end position="415"/>
    </location>
</feature>
<keyword evidence="8" id="KW-0175">Coiled coil</keyword>
<reference evidence="9 10" key="1">
    <citation type="submission" date="2023-01" db="EMBL/GenBank/DDBJ databases">
        <title>Cultivation and genomic characterization of new, ubiquitous marine nitrite-oxidizing bacteria from the Nitrospirales.</title>
        <authorList>
            <person name="Mueller A.J."/>
            <person name="Daebeler A."/>
            <person name="Herbold C.W."/>
            <person name="Kirkegaard R.H."/>
            <person name="Daims H."/>
        </authorList>
    </citation>
    <scope>NUCLEOTIDE SEQUENCE [LARGE SCALE GENOMIC DNA]</scope>
    <source>
        <strain evidence="9 10">DK</strain>
    </source>
</reference>
<accession>A0AA96GHH7</accession>
<evidence type="ECO:0000256" key="4">
    <source>
        <dbReference type="ARBA" id="ARBA00022452"/>
    </source>
</evidence>
<keyword evidence="6" id="KW-0472">Membrane</keyword>
<keyword evidence="5" id="KW-0812">Transmembrane</keyword>
<gene>
    <name evidence="9" type="ORF">PQG83_10840</name>
</gene>
<dbReference type="GO" id="GO:0015562">
    <property type="term" value="F:efflux transmembrane transporter activity"/>
    <property type="evidence" value="ECO:0007669"/>
    <property type="project" value="InterPro"/>
</dbReference>
<dbReference type="Pfam" id="PF02321">
    <property type="entry name" value="OEP"/>
    <property type="match status" value="1"/>
</dbReference>
<dbReference type="InterPro" id="IPR051906">
    <property type="entry name" value="TolC-like"/>
</dbReference>
<evidence type="ECO:0000256" key="2">
    <source>
        <dbReference type="ARBA" id="ARBA00007613"/>
    </source>
</evidence>
<evidence type="ECO:0000256" key="8">
    <source>
        <dbReference type="SAM" id="Coils"/>
    </source>
</evidence>
<evidence type="ECO:0000313" key="10">
    <source>
        <dbReference type="Proteomes" id="UP001302494"/>
    </source>
</evidence>
<dbReference type="PANTHER" id="PTHR30026">
    <property type="entry name" value="OUTER MEMBRANE PROTEIN TOLC"/>
    <property type="match status" value="1"/>
</dbReference>
<evidence type="ECO:0000313" key="9">
    <source>
        <dbReference type="EMBL" id="WNM60260.1"/>
    </source>
</evidence>
<dbReference type="RefSeq" id="WP_312740762.1">
    <property type="nucleotide sequence ID" value="NZ_CP116968.1"/>
</dbReference>
<feature type="coiled-coil region" evidence="8">
    <location>
        <begin position="201"/>
        <end position="256"/>
    </location>
</feature>
<comment type="similarity">
    <text evidence="2">Belongs to the outer membrane factor (OMF) (TC 1.B.17) family.</text>
</comment>
<sequence length="480" mass="53674">MARPLVILLGLLGILELLAPLLRAAPGPDVTPTPNQQSRSLHLETVLTLVETQHPLLHGSRTEKLEAQGKLLKAMGAFEPTLVNDWELERLVKDGQTKSVGFNDTLIQARHPWGIQGFAGWRTGIGDVEVADLGVQRTNQPLLGIVLPLLRGLGTNPERGELEKSKLAEQEATLNIQQTRQDLYLGAATQFWKWVGSGKIVVLQQEALDVAKARLQQLTRQAAAGAVAEFDVTEAHQEVQRRLENLIKSKREAEQEQFKLSLFTWNNNALLSFDRYSIPEFPAFNASSQQAGGDPETELAQQRRPEILQVSLEAARNNIDLGVAKNNLLPDLRAEAEPTRKPGEFVLGLGYRFGVQLSFPFLQQDATGQKLQLEAKAERLVWLQRYRVQQVALDIENARSALDRAKERIEAASQSLAYARSLVKGERKRFQMGATNLLFVNLRERNVIEAQIIHIQAQAEYQQAKAFYSWAIGEWTQPVT</sequence>
<proteinExistence type="inferred from homology"/>
<comment type="subcellular location">
    <subcellularLocation>
        <location evidence="1">Cell outer membrane</location>
    </subcellularLocation>
</comment>
<evidence type="ECO:0000256" key="6">
    <source>
        <dbReference type="ARBA" id="ARBA00023136"/>
    </source>
</evidence>
<evidence type="ECO:0000256" key="1">
    <source>
        <dbReference type="ARBA" id="ARBA00004442"/>
    </source>
</evidence>
<evidence type="ECO:0000256" key="7">
    <source>
        <dbReference type="ARBA" id="ARBA00023237"/>
    </source>
</evidence>
<dbReference type="SUPFAM" id="SSF56954">
    <property type="entry name" value="Outer membrane efflux proteins (OEP)"/>
    <property type="match status" value="1"/>
</dbReference>